<dbReference type="Pfam" id="PF08352">
    <property type="entry name" value="oligo_HPY"/>
    <property type="match status" value="1"/>
</dbReference>
<dbReference type="SMART" id="SM00382">
    <property type="entry name" value="AAA"/>
    <property type="match status" value="1"/>
</dbReference>
<dbReference type="PROSITE" id="PS00211">
    <property type="entry name" value="ABC_TRANSPORTER_1"/>
    <property type="match status" value="1"/>
</dbReference>
<keyword evidence="6 9" id="KW-0067">ATP-binding</keyword>
<dbReference type="NCBIfam" id="TIGR01727">
    <property type="entry name" value="oligo_HPY"/>
    <property type="match status" value="1"/>
</dbReference>
<evidence type="ECO:0000256" key="6">
    <source>
        <dbReference type="ARBA" id="ARBA00022840"/>
    </source>
</evidence>
<dbReference type="SUPFAM" id="SSF52540">
    <property type="entry name" value="P-loop containing nucleoside triphosphate hydrolases"/>
    <property type="match status" value="1"/>
</dbReference>
<keyword evidence="10" id="KW-1185">Reference proteome</keyword>
<dbReference type="Pfam" id="PF00005">
    <property type="entry name" value="ABC_tran"/>
    <property type="match status" value="1"/>
</dbReference>
<protein>
    <submittedName>
        <fullName evidence="9">Peptide/nickel transport system ATP-binding protein</fullName>
    </submittedName>
</protein>
<keyword evidence="3" id="KW-0813">Transport</keyword>
<keyword evidence="7" id="KW-0472">Membrane</keyword>
<dbReference type="InterPro" id="IPR003439">
    <property type="entry name" value="ABC_transporter-like_ATP-bd"/>
</dbReference>
<dbReference type="EMBL" id="LT629772">
    <property type="protein sequence ID" value="SDS29440.1"/>
    <property type="molecule type" value="Genomic_DNA"/>
</dbReference>
<dbReference type="InterPro" id="IPR050388">
    <property type="entry name" value="ABC_Ni/Peptide_Import"/>
</dbReference>
<sequence>MASSQPMTATADSAGPVLLQVEDLQVEFATDEGIVRAVDGVSFEVREGEILGVVGESGSGKSVTMMSLMGLIGAQSGTVTGSVRFQDRVLHPESGREMRKIRGNQIGMVFQDPMTALNPVLKVGTQIAEAVRIHHRVSKQAAWQRAVDLLTRVGVPQPDQRADQYPHQFSGGMRQRAMIAMAIANDPLLLIADEPTTALDVTIQAQVLDLLRKAQQETGAATIFITHDLGVIAELAERVIVMYAGRIVERGSVASIFARPRHPYTIGLLSSLPSLKHDVDTLTPIPGSPPNLLQPAAGCPFEPRCVVGRGRPECAEVRPQLVEIAPGHESACHFAEDLEIIDGVPVAAGAAVSDAGTGGSDD</sequence>
<evidence type="ECO:0000256" key="2">
    <source>
        <dbReference type="ARBA" id="ARBA00005417"/>
    </source>
</evidence>
<dbReference type="FunFam" id="3.40.50.300:FF:000016">
    <property type="entry name" value="Oligopeptide ABC transporter ATP-binding component"/>
    <property type="match status" value="1"/>
</dbReference>
<dbReference type="Proteomes" id="UP000199103">
    <property type="component" value="Chromosome I"/>
</dbReference>
<dbReference type="PANTHER" id="PTHR43297:SF2">
    <property type="entry name" value="DIPEPTIDE TRANSPORT ATP-BINDING PROTEIN DPPD"/>
    <property type="match status" value="1"/>
</dbReference>
<keyword evidence="4" id="KW-1003">Cell membrane</keyword>
<evidence type="ECO:0000256" key="7">
    <source>
        <dbReference type="ARBA" id="ARBA00023136"/>
    </source>
</evidence>
<dbReference type="GO" id="GO:0016887">
    <property type="term" value="F:ATP hydrolysis activity"/>
    <property type="evidence" value="ECO:0007669"/>
    <property type="project" value="InterPro"/>
</dbReference>
<evidence type="ECO:0000259" key="8">
    <source>
        <dbReference type="PROSITE" id="PS50893"/>
    </source>
</evidence>
<dbReference type="GO" id="GO:0015833">
    <property type="term" value="P:peptide transport"/>
    <property type="evidence" value="ECO:0007669"/>
    <property type="project" value="InterPro"/>
</dbReference>
<evidence type="ECO:0000313" key="9">
    <source>
        <dbReference type="EMBL" id="SDS29440.1"/>
    </source>
</evidence>
<evidence type="ECO:0000256" key="5">
    <source>
        <dbReference type="ARBA" id="ARBA00022741"/>
    </source>
</evidence>
<dbReference type="AlphaFoldDB" id="A0A1H1R1C1"/>
<keyword evidence="5" id="KW-0547">Nucleotide-binding</keyword>
<dbReference type="GO" id="GO:0005524">
    <property type="term" value="F:ATP binding"/>
    <property type="evidence" value="ECO:0007669"/>
    <property type="project" value="UniProtKB-KW"/>
</dbReference>
<evidence type="ECO:0000256" key="3">
    <source>
        <dbReference type="ARBA" id="ARBA00022448"/>
    </source>
</evidence>
<dbReference type="InterPro" id="IPR017871">
    <property type="entry name" value="ABC_transporter-like_CS"/>
</dbReference>
<feature type="domain" description="ABC transporter" evidence="8">
    <location>
        <begin position="19"/>
        <end position="269"/>
    </location>
</feature>
<accession>A0A1H1R1C1</accession>
<comment type="similarity">
    <text evidence="2">Belongs to the ABC transporter superfamily.</text>
</comment>
<dbReference type="GO" id="GO:0005886">
    <property type="term" value="C:plasma membrane"/>
    <property type="evidence" value="ECO:0007669"/>
    <property type="project" value="UniProtKB-SubCell"/>
</dbReference>
<dbReference type="PANTHER" id="PTHR43297">
    <property type="entry name" value="OLIGOPEPTIDE TRANSPORT ATP-BINDING PROTEIN APPD"/>
    <property type="match status" value="1"/>
</dbReference>
<evidence type="ECO:0000313" key="10">
    <source>
        <dbReference type="Proteomes" id="UP000199103"/>
    </source>
</evidence>
<dbReference type="OrthoDB" id="5357528at2"/>
<gene>
    <name evidence="9" type="ORF">SAMN04489812_1468</name>
</gene>
<proteinExistence type="inferred from homology"/>
<name>A0A1H1R1C1_9ACTN</name>
<dbReference type="PROSITE" id="PS50893">
    <property type="entry name" value="ABC_TRANSPORTER_2"/>
    <property type="match status" value="1"/>
</dbReference>
<organism evidence="9 10">
    <name type="scientific">Microlunatus soli</name>
    <dbReference type="NCBI Taxonomy" id="630515"/>
    <lineage>
        <taxon>Bacteria</taxon>
        <taxon>Bacillati</taxon>
        <taxon>Actinomycetota</taxon>
        <taxon>Actinomycetes</taxon>
        <taxon>Propionibacteriales</taxon>
        <taxon>Propionibacteriaceae</taxon>
        <taxon>Microlunatus</taxon>
    </lineage>
</organism>
<evidence type="ECO:0000256" key="1">
    <source>
        <dbReference type="ARBA" id="ARBA00004202"/>
    </source>
</evidence>
<comment type="subcellular location">
    <subcellularLocation>
        <location evidence="1">Cell membrane</location>
        <topology evidence="1">Peripheral membrane protein</topology>
    </subcellularLocation>
</comment>
<reference evidence="9 10" key="1">
    <citation type="submission" date="2016-10" db="EMBL/GenBank/DDBJ databases">
        <authorList>
            <person name="de Groot N.N."/>
        </authorList>
    </citation>
    <scope>NUCLEOTIDE SEQUENCE [LARGE SCALE GENOMIC DNA]</scope>
    <source>
        <strain evidence="9 10">DSM 21800</strain>
    </source>
</reference>
<dbReference type="InterPro" id="IPR013563">
    <property type="entry name" value="Oligopep_ABC_C"/>
</dbReference>
<dbReference type="Gene3D" id="3.40.50.300">
    <property type="entry name" value="P-loop containing nucleotide triphosphate hydrolases"/>
    <property type="match status" value="1"/>
</dbReference>
<dbReference type="InterPro" id="IPR027417">
    <property type="entry name" value="P-loop_NTPase"/>
</dbReference>
<dbReference type="CDD" id="cd03257">
    <property type="entry name" value="ABC_NikE_OppD_transporters"/>
    <property type="match status" value="1"/>
</dbReference>
<evidence type="ECO:0000256" key="4">
    <source>
        <dbReference type="ARBA" id="ARBA00022475"/>
    </source>
</evidence>
<dbReference type="InterPro" id="IPR003593">
    <property type="entry name" value="AAA+_ATPase"/>
</dbReference>
<dbReference type="STRING" id="630515.SAMN04489812_1468"/>